<sequence length="210" mass="21665">MASIKGPAPAPTSFPGADKLRIGIVHARWNEECITPLVKGCVDSITKAGVKPENIVIESVPGSWELPFGVSRLISASQVQASSNVSDLMGATSLLDDSKPATPTTSSATAGKASKAALDAVIGIGVLIKGSTMHFEYISESCCSGLMRIGLDTGVPVILGVLTALTEDQALERSGVGRGANKGHNHGLDWGSAAVEMALKTNRWAEGKLA</sequence>
<evidence type="ECO:0000256" key="3">
    <source>
        <dbReference type="ARBA" id="ARBA00012664"/>
    </source>
</evidence>
<dbReference type="EMBL" id="CM003146">
    <property type="protein sequence ID" value="KIS69094.1"/>
    <property type="molecule type" value="Genomic_DNA"/>
</dbReference>
<dbReference type="GO" id="GO:1902444">
    <property type="term" value="F:riboflavin binding"/>
    <property type="evidence" value="ECO:0007669"/>
    <property type="project" value="EnsemblFungi"/>
</dbReference>
<dbReference type="UniPathway" id="UPA00275">
    <property type="reaction ID" value="UER00404"/>
</dbReference>
<evidence type="ECO:0000256" key="7">
    <source>
        <dbReference type="RuleBase" id="RU003795"/>
    </source>
</evidence>
<dbReference type="GO" id="GO:0005737">
    <property type="term" value="C:cytoplasm"/>
    <property type="evidence" value="ECO:0000318"/>
    <property type="project" value="GO_Central"/>
</dbReference>
<evidence type="ECO:0000313" key="9">
    <source>
        <dbReference type="Proteomes" id="UP000000561"/>
    </source>
</evidence>
<accession>A0A0D1DYE7</accession>
<dbReference type="OrthoDB" id="2965at2759"/>
<dbReference type="eggNOG" id="KOG3243">
    <property type="taxonomic scope" value="Eukaryota"/>
</dbReference>
<evidence type="ECO:0000256" key="2">
    <source>
        <dbReference type="ARBA" id="ARBA00007424"/>
    </source>
</evidence>
<evidence type="ECO:0000256" key="1">
    <source>
        <dbReference type="ARBA" id="ARBA00004917"/>
    </source>
</evidence>
<dbReference type="GO" id="GO:0000906">
    <property type="term" value="F:6,7-dimethyl-8-ribityllumazine synthase activity"/>
    <property type="evidence" value="ECO:0000318"/>
    <property type="project" value="GO_Central"/>
</dbReference>
<dbReference type="PANTHER" id="PTHR21058:SF0">
    <property type="entry name" value="6,7-DIMETHYL-8-RIBITYLLUMAZINE SYNTHASE"/>
    <property type="match status" value="1"/>
</dbReference>
<dbReference type="Gene3D" id="3.40.50.960">
    <property type="entry name" value="Lumazine/riboflavin synthase"/>
    <property type="match status" value="1"/>
</dbReference>
<dbReference type="FunCoup" id="A0A0D1DYE7">
    <property type="interactions" value="97"/>
</dbReference>
<dbReference type="CDD" id="cd09209">
    <property type="entry name" value="Lumazine_synthase-I"/>
    <property type="match status" value="1"/>
</dbReference>
<comment type="catalytic activity">
    <reaction evidence="6 7">
        <text>(2S)-2-hydroxy-3-oxobutyl phosphate + 5-amino-6-(D-ribitylamino)uracil = 6,7-dimethyl-8-(1-D-ribityl)lumazine + phosphate + 2 H2O + H(+)</text>
        <dbReference type="Rhea" id="RHEA:26152"/>
        <dbReference type="ChEBI" id="CHEBI:15377"/>
        <dbReference type="ChEBI" id="CHEBI:15378"/>
        <dbReference type="ChEBI" id="CHEBI:15934"/>
        <dbReference type="ChEBI" id="CHEBI:43474"/>
        <dbReference type="ChEBI" id="CHEBI:58201"/>
        <dbReference type="ChEBI" id="CHEBI:58830"/>
        <dbReference type="EC" id="2.5.1.78"/>
    </reaction>
</comment>
<dbReference type="SUPFAM" id="SSF52121">
    <property type="entry name" value="Lumazine synthase"/>
    <property type="match status" value="1"/>
</dbReference>
<keyword evidence="5 7" id="KW-0808">Transferase</keyword>
<dbReference type="InterPro" id="IPR002180">
    <property type="entry name" value="LS/RS"/>
</dbReference>
<dbReference type="NCBIfam" id="TIGR00114">
    <property type="entry name" value="lumazine-synth"/>
    <property type="match status" value="1"/>
</dbReference>
<evidence type="ECO:0000256" key="4">
    <source>
        <dbReference type="ARBA" id="ARBA00022619"/>
    </source>
</evidence>
<evidence type="ECO:0000256" key="6">
    <source>
        <dbReference type="ARBA" id="ARBA00048785"/>
    </source>
</evidence>
<dbReference type="InterPro" id="IPR036467">
    <property type="entry name" value="LS/RS_sf"/>
</dbReference>
<keyword evidence="9" id="KW-1185">Reference proteome</keyword>
<dbReference type="EC" id="2.5.1.78" evidence="3 7"/>
<dbReference type="GO" id="GO:0009349">
    <property type="term" value="C:riboflavin synthase complex"/>
    <property type="evidence" value="ECO:0007669"/>
    <property type="project" value="UniProtKB-UniRule"/>
</dbReference>
<dbReference type="KEGG" id="uma:UMAG_10373"/>
<dbReference type="FunFam" id="3.40.50.960:FF:000005">
    <property type="entry name" value="6,7-dimethyl-8-ribityllumazine synthase"/>
    <property type="match status" value="1"/>
</dbReference>
<comment type="similarity">
    <text evidence="2 7">Belongs to the DMRL synthase family.</text>
</comment>
<dbReference type="Proteomes" id="UP000000561">
    <property type="component" value="Chromosome 7"/>
</dbReference>
<dbReference type="VEuPathDB" id="FungiDB:UMAG_10373"/>
<organism evidence="8 9">
    <name type="scientific">Mycosarcoma maydis</name>
    <name type="common">Corn smut fungus</name>
    <name type="synonym">Ustilago maydis</name>
    <dbReference type="NCBI Taxonomy" id="5270"/>
    <lineage>
        <taxon>Eukaryota</taxon>
        <taxon>Fungi</taxon>
        <taxon>Dikarya</taxon>
        <taxon>Basidiomycota</taxon>
        <taxon>Ustilaginomycotina</taxon>
        <taxon>Ustilaginomycetes</taxon>
        <taxon>Ustilaginales</taxon>
        <taxon>Ustilaginaceae</taxon>
        <taxon>Mycosarcoma</taxon>
    </lineage>
</organism>
<reference evidence="8 9" key="1">
    <citation type="journal article" date="2006" name="Nature">
        <title>Insights from the genome of the biotrophic fungal plant pathogen Ustilago maydis.</title>
        <authorList>
            <person name="Kamper J."/>
            <person name="Kahmann R."/>
            <person name="Bolker M."/>
            <person name="Ma L.J."/>
            <person name="Brefort T."/>
            <person name="Saville B.J."/>
            <person name="Banuett F."/>
            <person name="Kronstad J.W."/>
            <person name="Gold S.E."/>
            <person name="Muller O."/>
            <person name="Perlin M.H."/>
            <person name="Wosten H.A."/>
            <person name="de Vries R."/>
            <person name="Ruiz-Herrera J."/>
            <person name="Reynaga-Pena C.G."/>
            <person name="Snetselaar K."/>
            <person name="McCann M."/>
            <person name="Perez-Martin J."/>
            <person name="Feldbrugge M."/>
            <person name="Basse C.W."/>
            <person name="Steinberg G."/>
            <person name="Ibeas J.I."/>
            <person name="Holloman W."/>
            <person name="Guzman P."/>
            <person name="Farman M."/>
            <person name="Stajich J.E."/>
            <person name="Sentandreu R."/>
            <person name="Gonzalez-Prieto J.M."/>
            <person name="Kennell J.C."/>
            <person name="Molina L."/>
            <person name="Schirawski J."/>
            <person name="Mendoza-Mendoza A."/>
            <person name="Greilinger D."/>
            <person name="Munch K."/>
            <person name="Rossel N."/>
            <person name="Scherer M."/>
            <person name="Vranes M."/>
            <person name="Ladendorf O."/>
            <person name="Vincon V."/>
            <person name="Fuchs U."/>
            <person name="Sandrock B."/>
            <person name="Meng S."/>
            <person name="Ho E.C."/>
            <person name="Cahill M.J."/>
            <person name="Boyce K.J."/>
            <person name="Klose J."/>
            <person name="Klosterman S.J."/>
            <person name="Deelstra H.J."/>
            <person name="Ortiz-Castellanos L."/>
            <person name="Li W."/>
            <person name="Sanchez-Alonso P."/>
            <person name="Schreier P.H."/>
            <person name="Hauser-Hahn I."/>
            <person name="Vaupel M."/>
            <person name="Koopmann E."/>
            <person name="Friedrich G."/>
            <person name="Voss H."/>
            <person name="Schluter T."/>
            <person name="Margolis J."/>
            <person name="Platt D."/>
            <person name="Swimmer C."/>
            <person name="Gnirke A."/>
            <person name="Chen F."/>
            <person name="Vysotskaia V."/>
            <person name="Mannhaupt G."/>
            <person name="Guldener U."/>
            <person name="Munsterkotter M."/>
            <person name="Haase D."/>
            <person name="Oesterheld M."/>
            <person name="Mewes H.W."/>
            <person name="Mauceli E.W."/>
            <person name="DeCaprio D."/>
            <person name="Wade C.M."/>
            <person name="Butler J."/>
            <person name="Young S."/>
            <person name="Jaffe D.B."/>
            <person name="Calvo S."/>
            <person name="Nusbaum C."/>
            <person name="Galagan J."/>
            <person name="Birren B.W."/>
        </authorList>
    </citation>
    <scope>NUCLEOTIDE SEQUENCE [LARGE SCALE GENOMIC DNA]</scope>
    <source>
        <strain evidence="9">DSM 14603 / FGSC 9021 / UM521</strain>
    </source>
</reference>
<gene>
    <name evidence="8" type="ORF">UMAG_10373</name>
</gene>
<dbReference type="STRING" id="237631.A0A0D1DYE7"/>
<keyword evidence="4 7" id="KW-0686">Riboflavin biosynthesis</keyword>
<dbReference type="GeneID" id="23566416"/>
<dbReference type="GO" id="GO:0009231">
    <property type="term" value="P:riboflavin biosynthetic process"/>
    <property type="evidence" value="ECO:0000318"/>
    <property type="project" value="GO_Central"/>
</dbReference>
<dbReference type="GO" id="GO:0005758">
    <property type="term" value="C:mitochondrial intermembrane space"/>
    <property type="evidence" value="ECO:0000318"/>
    <property type="project" value="GO_Central"/>
</dbReference>
<dbReference type="PANTHER" id="PTHR21058">
    <property type="entry name" value="6,7-DIMETHYL-8-RIBITYLLUMAZINE SYNTHASE DMRL SYNTHASE LUMAZINE SYNTHASE"/>
    <property type="match status" value="1"/>
</dbReference>
<protein>
    <recommendedName>
        <fullName evidence="3 7">6,7-dimethyl-8-ribityllumazine synthase</fullName>
        <shortName evidence="7">DMRL synthase</shortName>
        <ecNumber evidence="3 7">2.5.1.78</ecNumber>
    </recommendedName>
</protein>
<dbReference type="AlphaFoldDB" id="A0A0D1DYE7"/>
<comment type="pathway">
    <text evidence="1 7">Cofactor biosynthesis; riboflavin biosynthesis; riboflavin from 2-hydroxy-3-oxobutyl phosphate and 5-amino-6-(D-ribitylamino)uracil: step 1/2.</text>
</comment>
<dbReference type="HAMAP" id="MF_00178">
    <property type="entry name" value="Lumazine_synth"/>
    <property type="match status" value="1"/>
</dbReference>
<evidence type="ECO:0000313" key="8">
    <source>
        <dbReference type="EMBL" id="KIS69094.1"/>
    </source>
</evidence>
<dbReference type="Pfam" id="PF00885">
    <property type="entry name" value="DMRL_synthase"/>
    <property type="match status" value="2"/>
</dbReference>
<dbReference type="RefSeq" id="XP_011389515.1">
    <property type="nucleotide sequence ID" value="XM_011391213.1"/>
</dbReference>
<comment type="function">
    <text evidence="7">Catalyzes the formation of 6,7-dimethyl-8-ribityllumazine by condensation of 5-amino-6-(D-ribitylamino)uracil with 3,4-dihydroxy-2-butanone 4-phosphate. This is the penultimate step in the biosynthesis of riboflavin.</text>
</comment>
<proteinExistence type="inferred from homology"/>
<evidence type="ECO:0000256" key="5">
    <source>
        <dbReference type="ARBA" id="ARBA00022679"/>
    </source>
</evidence>
<dbReference type="InterPro" id="IPR034964">
    <property type="entry name" value="LS"/>
</dbReference>
<dbReference type="InParanoid" id="A0A0D1DYE7"/>
<name>A0A0D1DYE7_MYCMD</name>